<keyword evidence="1" id="KW-1133">Transmembrane helix</keyword>
<dbReference type="EMBL" id="JBHTIS010002649">
    <property type="protein sequence ID" value="MFD1050159.1"/>
    <property type="molecule type" value="Genomic_DNA"/>
</dbReference>
<evidence type="ECO:0008006" key="4">
    <source>
        <dbReference type="Google" id="ProtNLM"/>
    </source>
</evidence>
<gene>
    <name evidence="2" type="ORF">ACFQ1S_33870</name>
</gene>
<keyword evidence="1" id="KW-0472">Membrane</keyword>
<reference evidence="3" key="1">
    <citation type="journal article" date="2019" name="Int. J. Syst. Evol. Microbiol.">
        <title>The Global Catalogue of Microorganisms (GCM) 10K type strain sequencing project: providing services to taxonomists for standard genome sequencing and annotation.</title>
        <authorList>
            <consortium name="The Broad Institute Genomics Platform"/>
            <consortium name="The Broad Institute Genome Sequencing Center for Infectious Disease"/>
            <person name="Wu L."/>
            <person name="Ma J."/>
        </authorList>
    </citation>
    <scope>NUCLEOTIDE SEQUENCE [LARGE SCALE GENOMIC DNA]</scope>
    <source>
        <strain evidence="3">JCM 31486</strain>
    </source>
</reference>
<evidence type="ECO:0000313" key="2">
    <source>
        <dbReference type="EMBL" id="MFD1050159.1"/>
    </source>
</evidence>
<comment type="caution">
    <text evidence="2">The sequence shown here is derived from an EMBL/GenBank/DDBJ whole genome shotgun (WGS) entry which is preliminary data.</text>
</comment>
<name>A0ABW3MKQ2_9PSEU</name>
<evidence type="ECO:0000256" key="1">
    <source>
        <dbReference type="SAM" id="Phobius"/>
    </source>
</evidence>
<organism evidence="2 3">
    <name type="scientific">Kibdelosporangium lantanae</name>
    <dbReference type="NCBI Taxonomy" id="1497396"/>
    <lineage>
        <taxon>Bacteria</taxon>
        <taxon>Bacillati</taxon>
        <taxon>Actinomycetota</taxon>
        <taxon>Actinomycetes</taxon>
        <taxon>Pseudonocardiales</taxon>
        <taxon>Pseudonocardiaceae</taxon>
        <taxon>Kibdelosporangium</taxon>
    </lineage>
</organism>
<feature type="transmembrane region" description="Helical" evidence="1">
    <location>
        <begin position="205"/>
        <end position="228"/>
    </location>
</feature>
<keyword evidence="1" id="KW-0812">Transmembrane</keyword>
<accession>A0ABW3MKQ2</accession>
<feature type="transmembrane region" description="Helical" evidence="1">
    <location>
        <begin position="122"/>
        <end position="141"/>
    </location>
</feature>
<dbReference type="Proteomes" id="UP001597045">
    <property type="component" value="Unassembled WGS sequence"/>
</dbReference>
<evidence type="ECO:0000313" key="3">
    <source>
        <dbReference type="Proteomes" id="UP001597045"/>
    </source>
</evidence>
<proteinExistence type="predicted"/>
<sequence>PRITPARVDVSFATVGLLLDGPTSWPGNERTRVVGLTMAAVDDDKMAVADRKRWLKDAQDYAPDVYRQLVRFYRQRGNVNAAHDLAIADQDHRRRHLKSARWWWSTFLRWSVRYGYAMHRPLVFLFLVGLGATGLFILAQANHVMVAAANDSGRVIDANTCTADYPCFAPWTYSYELFLPVVNLRQVNYWLPDATTVGGKLLFGYVWLAIVAGWLACASVIAGIGHLINQRD</sequence>
<feature type="non-terminal residue" evidence="2">
    <location>
        <position position="1"/>
    </location>
</feature>
<protein>
    <recommendedName>
        <fullName evidence="4">Oxidoreductase</fullName>
    </recommendedName>
</protein>
<keyword evidence="3" id="KW-1185">Reference proteome</keyword>